<dbReference type="PROSITE" id="PS00028">
    <property type="entry name" value="ZINC_FINGER_C2H2_1"/>
    <property type="match status" value="1"/>
</dbReference>
<dbReference type="OrthoDB" id="427030at2759"/>
<dbReference type="AlphaFoldDB" id="A0A3R7QI49"/>
<evidence type="ECO:0000313" key="3">
    <source>
        <dbReference type="Proteomes" id="UP000283509"/>
    </source>
</evidence>
<comment type="caution">
    <text evidence="2">The sequence shown here is derived from an EMBL/GenBank/DDBJ whole genome shotgun (WGS) entry which is preliminary data.</text>
</comment>
<accession>A0A3R7QI49</accession>
<sequence length="671" mass="73188">MICCRDPQVMEALALDVTSLGEEGAQMITLVETASLEDDATQHNVHILTANQLENDSPDHLQDNPHAQMQHNSVHQSIVPKVLKSPHCLVCNAKLGVSARGAMEVFSDRAKTSHRQLQVHAVLSDIVNQELNPIAIHSSIVCKKCFKLIDDIDSMEGQLINMKQVVTNKYLRTLALVKQDLTEDSVDRVLEEDSLNLEAANLAKDDKDFKVYMGLGGNRARRGRRGKGRGRPASVKLEVKQEESVEVITGLAASESVETLKHQEVCVQGLLSSSDSNDGLGAHLEESLEDDGGADMLMVEEEILDDSAVAEAVEDVMEVDGLDLEDTDGCVQIGSLTLPTLTPHGLGVEHDSQDMSEEHNLLDDGVEKYKCRFCSLKMSVLVEIQRHMREHGHTENLEGYMKVNPPTVVAAENGEGVPSPSGTVRTMKLDDEQSLEPSLDTPVQLVRGGVRDGETVEVVSRPVHIIETDDIPRYIIHTTGTGERTEEGVGHFFASLQGQVVEVRAEDIERYTDLTSDQMTHVAQVAAQVVTGQTSNNGIQQVAVSSDLRPFHIQLEPATREITLQTQASTAREVTASIGVPTATTVTTREVTLPSGSQVQGTPGTAVLVGNRQVQYEASGLGQGTLRKVLTDREEIRTISVHNMTPTTDTRTVRTWPQQTINTSTPNFIGN</sequence>
<reference evidence="2 3" key="2">
    <citation type="submission" date="2019-01" db="EMBL/GenBank/DDBJ databases">
        <title>The decoding of complex shrimp genome reveals the adaptation for benthos swimmer, frequently molting mechanism and breeding impact on genome.</title>
        <authorList>
            <person name="Sun Y."/>
            <person name="Gao Y."/>
            <person name="Yu Y."/>
        </authorList>
    </citation>
    <scope>NUCLEOTIDE SEQUENCE [LARGE SCALE GENOMIC DNA]</scope>
    <source>
        <tissue evidence="2">Muscle</tissue>
    </source>
</reference>
<name>A0A3R7QI49_PENVA</name>
<keyword evidence="3" id="KW-1185">Reference proteome</keyword>
<dbReference type="EMBL" id="QCYY01002711">
    <property type="protein sequence ID" value="ROT68175.1"/>
    <property type="molecule type" value="Genomic_DNA"/>
</dbReference>
<evidence type="ECO:0000313" key="2">
    <source>
        <dbReference type="EMBL" id="ROT68175.1"/>
    </source>
</evidence>
<evidence type="ECO:0000259" key="1">
    <source>
        <dbReference type="PROSITE" id="PS00028"/>
    </source>
</evidence>
<dbReference type="InterPro" id="IPR013087">
    <property type="entry name" value="Znf_C2H2_type"/>
</dbReference>
<organism evidence="2 3">
    <name type="scientific">Penaeus vannamei</name>
    <name type="common">Whiteleg shrimp</name>
    <name type="synonym">Litopenaeus vannamei</name>
    <dbReference type="NCBI Taxonomy" id="6689"/>
    <lineage>
        <taxon>Eukaryota</taxon>
        <taxon>Metazoa</taxon>
        <taxon>Ecdysozoa</taxon>
        <taxon>Arthropoda</taxon>
        <taxon>Crustacea</taxon>
        <taxon>Multicrustacea</taxon>
        <taxon>Malacostraca</taxon>
        <taxon>Eumalacostraca</taxon>
        <taxon>Eucarida</taxon>
        <taxon>Decapoda</taxon>
        <taxon>Dendrobranchiata</taxon>
        <taxon>Penaeoidea</taxon>
        <taxon>Penaeidae</taxon>
        <taxon>Penaeus</taxon>
    </lineage>
</organism>
<dbReference type="Proteomes" id="UP000283509">
    <property type="component" value="Unassembled WGS sequence"/>
</dbReference>
<reference evidence="2 3" key="1">
    <citation type="submission" date="2018-04" db="EMBL/GenBank/DDBJ databases">
        <authorList>
            <person name="Zhang X."/>
            <person name="Yuan J."/>
            <person name="Li F."/>
            <person name="Xiang J."/>
        </authorList>
    </citation>
    <scope>NUCLEOTIDE SEQUENCE [LARGE SCALE GENOMIC DNA]</scope>
    <source>
        <tissue evidence="2">Muscle</tissue>
    </source>
</reference>
<protein>
    <recommendedName>
        <fullName evidence="1">C2H2-type domain-containing protein</fullName>
    </recommendedName>
</protein>
<proteinExistence type="predicted"/>
<feature type="domain" description="C2H2-type" evidence="1">
    <location>
        <begin position="371"/>
        <end position="393"/>
    </location>
</feature>
<gene>
    <name evidence="2" type="ORF">C7M84_013712</name>
</gene>